<organism evidence="19 20">
    <name type="scientific">Gambusia affinis</name>
    <name type="common">Western mosquitofish</name>
    <name type="synonym">Heterandria affinis</name>
    <dbReference type="NCBI Taxonomy" id="33528"/>
    <lineage>
        <taxon>Eukaryota</taxon>
        <taxon>Metazoa</taxon>
        <taxon>Chordata</taxon>
        <taxon>Craniata</taxon>
        <taxon>Vertebrata</taxon>
        <taxon>Euteleostomi</taxon>
        <taxon>Actinopterygii</taxon>
        <taxon>Neopterygii</taxon>
        <taxon>Teleostei</taxon>
        <taxon>Neoteleostei</taxon>
        <taxon>Acanthomorphata</taxon>
        <taxon>Ovalentaria</taxon>
        <taxon>Atherinomorphae</taxon>
        <taxon>Cyprinodontiformes</taxon>
        <taxon>Poeciliidae</taxon>
        <taxon>Poeciliinae</taxon>
        <taxon>Gambusia</taxon>
    </lineage>
</organism>
<dbReference type="GO" id="GO:0008270">
    <property type="term" value="F:zinc ion binding"/>
    <property type="evidence" value="ECO:0007669"/>
    <property type="project" value="UniProtKB-KW"/>
</dbReference>
<evidence type="ECO:0000256" key="17">
    <source>
        <dbReference type="SAM" id="Phobius"/>
    </source>
</evidence>
<dbReference type="Pfam" id="PF12483">
    <property type="entry name" value="GIDE"/>
    <property type="match status" value="1"/>
</dbReference>
<dbReference type="InterPro" id="IPR001841">
    <property type="entry name" value="Znf_RING"/>
</dbReference>
<comment type="caution">
    <text evidence="19">The sequence shown here is derived from an EMBL/GenBank/DDBJ whole genome shotgun (WGS) entry which is preliminary data.</text>
</comment>
<dbReference type="PROSITE" id="PS50089">
    <property type="entry name" value="ZF_RING_2"/>
    <property type="match status" value="1"/>
</dbReference>
<sequence>MLPTQSKGQSGSKSGHERSREERMECSVSVVLNESDPRMESSGKSSVAEMVVLATSSALTAVFYSIYRSRAKAATRLKEAKKVSIDQDLKAILSETPGRCIPYAVIEGLVRSVKDTLNSQFVDDCKGVIERLTLKEEKMVNSTEKVIHQRTNTVPFALGSYDENISTTVRVMRPLDAAELDLETTYENFHPTNQSLFNFVSQFISGEQPKGIHELEEMLRLGDSVTGVGELVLDNDLIKLQPPKQGFCYFLTRQNYEFLLRKQVNAGKVWRILSYVFGLAACTTLLYMLWKWYVRCRESKKRRRVMEEFKEQQKRLMRELQIEESSVLPTSCVVCLSRERSLVFLECGHVCACGPCHKALPEPKKCPICRVTIDRVVPLYNS</sequence>
<dbReference type="GO" id="GO:0051094">
    <property type="term" value="P:positive regulation of developmental process"/>
    <property type="evidence" value="ECO:0007669"/>
    <property type="project" value="UniProtKB-ARBA"/>
</dbReference>
<keyword evidence="13" id="KW-0496">Mitochondrion</keyword>
<feature type="region of interest" description="Disordered" evidence="16">
    <location>
        <begin position="1"/>
        <end position="26"/>
    </location>
</feature>
<keyword evidence="8 15" id="KW-0863">Zinc-finger</keyword>
<evidence type="ECO:0000256" key="5">
    <source>
        <dbReference type="ARBA" id="ARBA00022679"/>
    </source>
</evidence>
<evidence type="ECO:0000259" key="18">
    <source>
        <dbReference type="PROSITE" id="PS50089"/>
    </source>
</evidence>
<dbReference type="Gene3D" id="3.30.40.10">
    <property type="entry name" value="Zinc/RING finger domain, C3HC4 (zinc finger)"/>
    <property type="match status" value="1"/>
</dbReference>
<keyword evidence="9" id="KW-0833">Ubl conjugation pathway</keyword>
<comment type="catalytic activity">
    <reaction evidence="1">
        <text>S-ubiquitinyl-[E2 ubiquitin-conjugating enzyme]-L-cysteine + [acceptor protein]-L-lysine = [E2 ubiquitin-conjugating enzyme]-L-cysteine + N(6)-ubiquitinyl-[acceptor protein]-L-lysine.</text>
        <dbReference type="EC" id="2.3.2.27"/>
    </reaction>
</comment>
<evidence type="ECO:0000256" key="6">
    <source>
        <dbReference type="ARBA" id="ARBA00022692"/>
    </source>
</evidence>
<evidence type="ECO:0000313" key="19">
    <source>
        <dbReference type="EMBL" id="PWA31765.1"/>
    </source>
</evidence>
<dbReference type="GO" id="GO:0009893">
    <property type="term" value="P:positive regulation of metabolic process"/>
    <property type="evidence" value="ECO:0007669"/>
    <property type="project" value="UniProtKB-ARBA"/>
</dbReference>
<keyword evidence="12 17" id="KW-1133">Transmembrane helix</keyword>
<keyword evidence="7" id="KW-0479">Metal-binding</keyword>
<accession>A0A315WP65</accession>
<dbReference type="InterPro" id="IPR013083">
    <property type="entry name" value="Znf_RING/FYVE/PHD"/>
</dbReference>
<dbReference type="PANTHER" id="PTHR12183">
    <property type="entry name" value="MITOCHONDRIAL UBIQUITIN LIGASE ACTIVATOR OF NFKB 1"/>
    <property type="match status" value="1"/>
</dbReference>
<keyword evidence="6 17" id="KW-0812">Transmembrane</keyword>
<dbReference type="GO" id="GO:0005741">
    <property type="term" value="C:mitochondrial outer membrane"/>
    <property type="evidence" value="ECO:0007669"/>
    <property type="project" value="UniProtKB-SubCell"/>
</dbReference>
<dbReference type="InterPro" id="IPR051652">
    <property type="entry name" value="MDM2_MDM4_MUL1"/>
</dbReference>
<keyword evidence="20" id="KW-1185">Reference proteome</keyword>
<evidence type="ECO:0000256" key="15">
    <source>
        <dbReference type="PROSITE-ProRule" id="PRU00175"/>
    </source>
</evidence>
<comment type="pathway">
    <text evidence="3">Protein modification; protein ubiquitination.</text>
</comment>
<dbReference type="SUPFAM" id="SSF57850">
    <property type="entry name" value="RING/U-box"/>
    <property type="match status" value="1"/>
</dbReference>
<evidence type="ECO:0000256" key="12">
    <source>
        <dbReference type="ARBA" id="ARBA00022989"/>
    </source>
</evidence>
<keyword evidence="14 17" id="KW-0472">Membrane</keyword>
<dbReference type="EC" id="2.3.2.27" evidence="4"/>
<evidence type="ECO:0000256" key="16">
    <source>
        <dbReference type="SAM" id="MobiDB-lite"/>
    </source>
</evidence>
<protein>
    <recommendedName>
        <fullName evidence="4">RING-type E3 ubiquitin transferase</fullName>
        <ecNumber evidence="4">2.3.2.27</ecNumber>
    </recommendedName>
</protein>
<dbReference type="Proteomes" id="UP000250572">
    <property type="component" value="Unassembled WGS sequence"/>
</dbReference>
<dbReference type="EMBL" id="NHOQ01000244">
    <property type="protein sequence ID" value="PWA31765.1"/>
    <property type="molecule type" value="Genomic_DNA"/>
</dbReference>
<evidence type="ECO:0000256" key="9">
    <source>
        <dbReference type="ARBA" id="ARBA00022786"/>
    </source>
</evidence>
<feature type="compositionally biased region" description="Basic and acidic residues" evidence="16">
    <location>
        <begin position="14"/>
        <end position="25"/>
    </location>
</feature>
<name>A0A315WP65_GAMAF</name>
<dbReference type="PANTHER" id="PTHR12183:SF4">
    <property type="entry name" value="MITOCHONDRIAL UBIQUITIN LIGASE ACTIVATOR OF NFKB 1"/>
    <property type="match status" value="1"/>
</dbReference>
<evidence type="ECO:0000313" key="20">
    <source>
        <dbReference type="Proteomes" id="UP000250572"/>
    </source>
</evidence>
<evidence type="ECO:0000256" key="11">
    <source>
        <dbReference type="ARBA" id="ARBA00022833"/>
    </source>
</evidence>
<evidence type="ECO:0000256" key="3">
    <source>
        <dbReference type="ARBA" id="ARBA00004906"/>
    </source>
</evidence>
<evidence type="ECO:0000256" key="2">
    <source>
        <dbReference type="ARBA" id="ARBA00004374"/>
    </source>
</evidence>
<dbReference type="GO" id="GO:0022603">
    <property type="term" value="P:regulation of anatomical structure morphogenesis"/>
    <property type="evidence" value="ECO:0007669"/>
    <property type="project" value="UniProtKB-ARBA"/>
</dbReference>
<feature type="compositionally biased region" description="Low complexity" evidence="16">
    <location>
        <begin position="1"/>
        <end position="13"/>
    </location>
</feature>
<dbReference type="STRING" id="33528.ENSGAFP00000029593"/>
<reference evidence="19 20" key="1">
    <citation type="journal article" date="2018" name="G3 (Bethesda)">
        <title>A High-Quality Reference Genome for the Invasive Mosquitofish Gambusia affinis Using a Chicago Library.</title>
        <authorList>
            <person name="Hoffberg S.L."/>
            <person name="Troendle N.J."/>
            <person name="Glenn T.C."/>
            <person name="Mahmud O."/>
            <person name="Louha S."/>
            <person name="Chalopin D."/>
            <person name="Bennetzen J.L."/>
            <person name="Mauricio R."/>
        </authorList>
    </citation>
    <scope>NUCLEOTIDE SEQUENCE [LARGE SCALE GENOMIC DNA]</scope>
    <source>
        <strain evidence="19">NE01/NJP1002.9</strain>
        <tissue evidence="19">Muscle</tissue>
    </source>
</reference>
<dbReference type="Pfam" id="PF13920">
    <property type="entry name" value="zf-C3HC4_3"/>
    <property type="match status" value="1"/>
</dbReference>
<keyword evidence="5" id="KW-0808">Transferase</keyword>
<keyword evidence="10" id="KW-1000">Mitochondrion outer membrane</keyword>
<gene>
    <name evidence="19" type="ORF">CCH79_00006418</name>
</gene>
<comment type="subcellular location">
    <subcellularLocation>
        <location evidence="2">Mitochondrion outer membrane</location>
        <topology evidence="2">Multi-pass membrane protein</topology>
    </subcellularLocation>
</comment>
<evidence type="ECO:0000256" key="1">
    <source>
        <dbReference type="ARBA" id="ARBA00000900"/>
    </source>
</evidence>
<evidence type="ECO:0000256" key="13">
    <source>
        <dbReference type="ARBA" id="ARBA00023128"/>
    </source>
</evidence>
<dbReference type="GO" id="GO:0061630">
    <property type="term" value="F:ubiquitin protein ligase activity"/>
    <property type="evidence" value="ECO:0007669"/>
    <property type="project" value="UniProtKB-EC"/>
</dbReference>
<evidence type="ECO:0000256" key="10">
    <source>
        <dbReference type="ARBA" id="ARBA00022787"/>
    </source>
</evidence>
<feature type="domain" description="RING-type" evidence="18">
    <location>
        <begin position="332"/>
        <end position="370"/>
    </location>
</feature>
<dbReference type="AlphaFoldDB" id="A0A315WP65"/>
<dbReference type="GO" id="GO:0016567">
    <property type="term" value="P:protein ubiquitination"/>
    <property type="evidence" value="ECO:0007669"/>
    <property type="project" value="InterPro"/>
</dbReference>
<dbReference type="InterPro" id="IPR022170">
    <property type="entry name" value="MUL1-like"/>
</dbReference>
<evidence type="ECO:0000256" key="14">
    <source>
        <dbReference type="ARBA" id="ARBA00023136"/>
    </source>
</evidence>
<evidence type="ECO:0000256" key="4">
    <source>
        <dbReference type="ARBA" id="ARBA00012483"/>
    </source>
</evidence>
<evidence type="ECO:0000256" key="8">
    <source>
        <dbReference type="ARBA" id="ARBA00022771"/>
    </source>
</evidence>
<proteinExistence type="predicted"/>
<dbReference type="FunFam" id="3.30.40.10:FF:000351">
    <property type="entry name" value="Mitochondrial ubiquitin ligase activator of NFKB 1"/>
    <property type="match status" value="1"/>
</dbReference>
<feature type="transmembrane region" description="Helical" evidence="17">
    <location>
        <begin position="272"/>
        <end position="294"/>
    </location>
</feature>
<evidence type="ECO:0000256" key="7">
    <source>
        <dbReference type="ARBA" id="ARBA00022723"/>
    </source>
</evidence>
<dbReference type="GO" id="GO:0031647">
    <property type="term" value="P:regulation of protein stability"/>
    <property type="evidence" value="ECO:0007669"/>
    <property type="project" value="UniProtKB-ARBA"/>
</dbReference>
<keyword evidence="11" id="KW-0862">Zinc</keyword>